<organism evidence="1 2">
    <name type="scientific">Streptomyces millisiae</name>
    <dbReference type="NCBI Taxonomy" id="3075542"/>
    <lineage>
        <taxon>Bacteria</taxon>
        <taxon>Bacillati</taxon>
        <taxon>Actinomycetota</taxon>
        <taxon>Actinomycetes</taxon>
        <taxon>Kitasatosporales</taxon>
        <taxon>Streptomycetaceae</taxon>
        <taxon>Streptomyces</taxon>
    </lineage>
</organism>
<dbReference type="EMBL" id="JAVREM010000018">
    <property type="protein sequence ID" value="MDT0319815.1"/>
    <property type="molecule type" value="Genomic_DNA"/>
</dbReference>
<dbReference type="Proteomes" id="UP001183420">
    <property type="component" value="Unassembled WGS sequence"/>
</dbReference>
<accession>A0ABU2LQE5</accession>
<protein>
    <submittedName>
        <fullName evidence="1">Uncharacterized protein</fullName>
    </submittedName>
</protein>
<gene>
    <name evidence="1" type="ORF">RNC47_15860</name>
</gene>
<dbReference type="RefSeq" id="WP_311599323.1">
    <property type="nucleotide sequence ID" value="NZ_JAVREM010000018.1"/>
</dbReference>
<keyword evidence="2" id="KW-1185">Reference proteome</keyword>
<name>A0ABU2LQE5_9ACTN</name>
<evidence type="ECO:0000313" key="2">
    <source>
        <dbReference type="Proteomes" id="UP001183420"/>
    </source>
</evidence>
<reference evidence="2" key="1">
    <citation type="submission" date="2023-07" db="EMBL/GenBank/DDBJ databases">
        <title>30 novel species of actinomycetes from the DSMZ collection.</title>
        <authorList>
            <person name="Nouioui I."/>
        </authorList>
    </citation>
    <scope>NUCLEOTIDE SEQUENCE [LARGE SCALE GENOMIC DNA]</scope>
    <source>
        <strain evidence="2">DSM 44918</strain>
    </source>
</reference>
<comment type="caution">
    <text evidence="1">The sequence shown here is derived from an EMBL/GenBank/DDBJ whole genome shotgun (WGS) entry which is preliminary data.</text>
</comment>
<proteinExistence type="predicted"/>
<sequence length="183" mass="18907">MTLLGLSDGSRGLRGVDHLAHRLAELLPLPAGAHARTHVVRTPEPGLALSVELPDPAGALPDDVAVAYDDGRVTGPAEHRAAAVAALAAHDRDGARAVYFPGSAGLTGTLTLAELFARTAIDSAVALGGAMPPPSARLDTRDHVRPELRGGRLLLRVAPARGGVYVPFELPDPHPCCGADHDD</sequence>
<evidence type="ECO:0000313" key="1">
    <source>
        <dbReference type="EMBL" id="MDT0319815.1"/>
    </source>
</evidence>